<feature type="domain" description="DUF4485" evidence="2">
    <location>
        <begin position="23"/>
        <end position="94"/>
    </location>
</feature>
<evidence type="ECO:0000313" key="4">
    <source>
        <dbReference type="Proteomes" id="UP001165289"/>
    </source>
</evidence>
<feature type="coiled-coil region" evidence="1">
    <location>
        <begin position="395"/>
        <end position="636"/>
    </location>
</feature>
<name>A0AAV7JWS7_9METZ</name>
<evidence type="ECO:0000313" key="3">
    <source>
        <dbReference type="EMBL" id="KAI6653302.1"/>
    </source>
</evidence>
<dbReference type="AlphaFoldDB" id="A0AAV7JWS7"/>
<dbReference type="Pfam" id="PF14846">
    <property type="entry name" value="DUF4485"/>
    <property type="match status" value="1"/>
</dbReference>
<dbReference type="InterPro" id="IPR055310">
    <property type="entry name" value="CEP112"/>
</dbReference>
<organism evidence="3 4">
    <name type="scientific">Oopsacas minuta</name>
    <dbReference type="NCBI Taxonomy" id="111878"/>
    <lineage>
        <taxon>Eukaryota</taxon>
        <taxon>Metazoa</taxon>
        <taxon>Porifera</taxon>
        <taxon>Hexactinellida</taxon>
        <taxon>Hexasterophora</taxon>
        <taxon>Lyssacinosida</taxon>
        <taxon>Leucopsacidae</taxon>
        <taxon>Oopsacas</taxon>
    </lineage>
</organism>
<proteinExistence type="predicted"/>
<dbReference type="PANTHER" id="PTHR18871:SF2">
    <property type="entry name" value="CENTROSOMAL PROTEIN OF 112 KDA"/>
    <property type="match status" value="1"/>
</dbReference>
<gene>
    <name evidence="3" type="ORF">LOD99_3826</name>
</gene>
<evidence type="ECO:0000259" key="2">
    <source>
        <dbReference type="Pfam" id="PF14846"/>
    </source>
</evidence>
<dbReference type="PANTHER" id="PTHR18871">
    <property type="entry name" value="CENTROSOMAL PROTEIN OF 112 KDA"/>
    <property type="match status" value="1"/>
</dbReference>
<evidence type="ECO:0000256" key="1">
    <source>
        <dbReference type="SAM" id="Coils"/>
    </source>
</evidence>
<feature type="coiled-coil region" evidence="1">
    <location>
        <begin position="667"/>
        <end position="741"/>
    </location>
</feature>
<dbReference type="EMBL" id="JAKMXF010000288">
    <property type="protein sequence ID" value="KAI6653302.1"/>
    <property type="molecule type" value="Genomic_DNA"/>
</dbReference>
<reference evidence="3 4" key="1">
    <citation type="journal article" date="2023" name="BMC Biol.">
        <title>The compact genome of the sponge Oopsacas minuta (Hexactinellida) is lacking key metazoan core genes.</title>
        <authorList>
            <person name="Santini S."/>
            <person name="Schenkelaars Q."/>
            <person name="Jourda C."/>
            <person name="Duchesne M."/>
            <person name="Belahbib H."/>
            <person name="Rocher C."/>
            <person name="Selva M."/>
            <person name="Riesgo A."/>
            <person name="Vervoort M."/>
            <person name="Leys S.P."/>
            <person name="Kodjabachian L."/>
            <person name="Le Bivic A."/>
            <person name="Borchiellini C."/>
            <person name="Claverie J.M."/>
            <person name="Renard E."/>
        </authorList>
    </citation>
    <scope>NUCLEOTIDE SEQUENCE [LARGE SCALE GENOMIC DNA]</scope>
    <source>
        <strain evidence="3">SPO-2</strain>
    </source>
</reference>
<keyword evidence="1" id="KW-0175">Coiled coil</keyword>
<feature type="coiled-coil region" evidence="1">
    <location>
        <begin position="911"/>
        <end position="938"/>
    </location>
</feature>
<sequence length="946" mass="111415">MFNSCPFLDNATDEMFQNGTGTIKNINILISKLSRKSNDRVRASQWVIKLKQLDSQSIIRDHYIQLLFSQLSNNRLSDPFLELPPTTPLLPLGSHQPLFQQHSITPPVLSGKNSQDYIHQRSHSIEMSVPFQNGHSHLTPPSRHRPIQNMNSSRGFEDLLESTELLLSQTQPPFGAQDHLPRRYQRDGHPDTVTSLLVDEEDFPPLYEANLSSPELTLSDNNLGDGLLECSSKKRHSDVTDLIGGNLSARLHNRIRTAPVSDRRRHNPLLQDDSLRMILDQKNSELESTKHNYSSKLQEVVSRCRRLEDRLRQSELELGRERDGTNEKLEEQKNLFEKRHNSLVKEYELKMQTFIEDNEYERGDIHKQHNQKLSDVMTSTQDQRIKLESEFAKQARATNRIVQELEIRVKQLTDEVANEAKSRTHIFKEKTELEQRVQSLRHQLDASSNRCEELELEKREYFADYEGNLRKLQNQLEQTIQIAKQEQNGCIQKYNAKMQDLEKQLIQYKNALDISRTDKQQLEANIEQTNKHLSNKDVQLECTVNQAKTEIEQIETRYKQKLRKLESTITTRENTIRELENINTKQTQQAQFALDQFKSQFEKNSSDIYKQMKQQLEKVEQDLETSRQVREKQCRENMKQREIEKKQNTKEIEILKVKFGKERQQILKDSEDMKIKLELKLTEERDKILRNTQEKVSRNENEFRLKCQEDSNRINTLECELKEARDQLATQQTQYKSQLLEVSMMREEEKQNNNRIHQNLISKFKGEIDDQRRQIESQYSDRAQHQQQQTDNKLQELESANQERLLRIQQKLSTADNEIKYLKEDLLRNKATYEEHIRENTTHHEHSLDEVRKSHDAGMRSLQQESDTNREMVSQIEKRCHQLEVESEQKLSHARLRYEDKLSGLLPHSIRRELEDTIMSLKAQVSSLNERCILLQEQVAKKRGRV</sequence>
<protein>
    <submittedName>
        <fullName evidence="3">Centrosomal protein</fullName>
    </submittedName>
</protein>
<keyword evidence="4" id="KW-1185">Reference proteome</keyword>
<feature type="coiled-coil region" evidence="1">
    <location>
        <begin position="290"/>
        <end position="346"/>
    </location>
</feature>
<feature type="coiled-coil region" evidence="1">
    <location>
        <begin position="768"/>
        <end position="825"/>
    </location>
</feature>
<dbReference type="Proteomes" id="UP001165289">
    <property type="component" value="Unassembled WGS sequence"/>
</dbReference>
<accession>A0AAV7JWS7</accession>
<dbReference type="InterPro" id="IPR027831">
    <property type="entry name" value="DUF4485"/>
</dbReference>
<comment type="caution">
    <text evidence="3">The sequence shown here is derived from an EMBL/GenBank/DDBJ whole genome shotgun (WGS) entry which is preliminary data.</text>
</comment>